<evidence type="ECO:0000313" key="9">
    <source>
        <dbReference type="Proteomes" id="UP000198963"/>
    </source>
</evidence>
<dbReference type="RefSeq" id="WP_157724010.1">
    <property type="nucleotide sequence ID" value="NZ_LT629774.1"/>
</dbReference>
<evidence type="ECO:0000313" key="8">
    <source>
        <dbReference type="EMBL" id="SDS17746.1"/>
    </source>
</evidence>
<dbReference type="InterPro" id="IPR026071">
    <property type="entry name" value="Glyco_Hydrolase_99"/>
</dbReference>
<sequence length="401" mass="46269">MIQKTIIFIGVVLAMLSCSNNPKVKQRDAAKDIAEEAATKAQNTEVIVHYMGWYSDEEAQGKKLRHWEHGYANTPIIGQYNSQSTATLVYHALLAWSAGIDAIAVNVKDQYDHDTATDLFDVIDELDSISQGSFDLKYLMSYDDQGFDLEAPLDTTLVKMNDFKDHLMGRENYLYHNNHPLFFSFDYPKKFLTPKSFRTVIDTVFQTDKPYLIWNTFGEGEDVETFVDAFYPWVQPGGEWDAQGMNWGEGYLEYFYKHVNDFETPYDFVIGGVWPGFDDRKNTSWGGNRLISRQNGKVYDNTWNFIHHYNGGLPMKYVVLETWNDWNEGTEIEPSVEHGYKYLVQTIKNVNELKGSAIPENQSQFEKVKEIHDAIQINRDTISEVINISIQNFIIQTKTKL</sequence>
<keyword evidence="4" id="KW-0735">Signal-anchor</keyword>
<dbReference type="PROSITE" id="PS51257">
    <property type="entry name" value="PROKAR_LIPOPROTEIN"/>
    <property type="match status" value="1"/>
</dbReference>
<evidence type="ECO:0000256" key="3">
    <source>
        <dbReference type="ARBA" id="ARBA00022801"/>
    </source>
</evidence>
<name>A0A1H1Q2X0_9FLAO</name>
<evidence type="ECO:0000256" key="7">
    <source>
        <dbReference type="ARBA" id="ARBA00023136"/>
    </source>
</evidence>
<evidence type="ECO:0000256" key="2">
    <source>
        <dbReference type="ARBA" id="ARBA00022692"/>
    </source>
</evidence>
<keyword evidence="2" id="KW-0812">Transmembrane</keyword>
<gene>
    <name evidence="8" type="ORF">SAMN04489797_1037</name>
</gene>
<evidence type="ECO:0000256" key="6">
    <source>
        <dbReference type="ARBA" id="ARBA00023034"/>
    </source>
</evidence>
<evidence type="ECO:0000256" key="4">
    <source>
        <dbReference type="ARBA" id="ARBA00022968"/>
    </source>
</evidence>
<evidence type="ECO:0000256" key="5">
    <source>
        <dbReference type="ARBA" id="ARBA00022989"/>
    </source>
</evidence>
<dbReference type="PANTHER" id="PTHR13572:SF4">
    <property type="entry name" value="RE57134P"/>
    <property type="match status" value="1"/>
</dbReference>
<keyword evidence="6" id="KW-0333">Golgi apparatus</keyword>
<evidence type="ECO:0008006" key="10">
    <source>
        <dbReference type="Google" id="ProtNLM"/>
    </source>
</evidence>
<reference evidence="8 9" key="1">
    <citation type="submission" date="2016-10" db="EMBL/GenBank/DDBJ databases">
        <authorList>
            <person name="Varghese N."/>
            <person name="Submissions S."/>
        </authorList>
    </citation>
    <scope>NUCLEOTIDE SEQUENCE [LARGE SCALE GENOMIC DNA]</scope>
    <source>
        <strain evidence="8 9">RHA_55</strain>
    </source>
</reference>
<keyword evidence="9" id="KW-1185">Reference proteome</keyword>
<protein>
    <recommendedName>
        <fullName evidence="10">Glycosyltransferase WbsX</fullName>
    </recommendedName>
</protein>
<dbReference type="GO" id="GO:0004559">
    <property type="term" value="F:alpha-mannosidase activity"/>
    <property type="evidence" value="ECO:0007669"/>
    <property type="project" value="TreeGrafter"/>
</dbReference>
<dbReference type="Pfam" id="PF14307">
    <property type="entry name" value="Glyco_tran_WbsX"/>
    <property type="match status" value="1"/>
</dbReference>
<proteinExistence type="predicted"/>
<dbReference type="InterPro" id="IPR032719">
    <property type="entry name" value="WbsX"/>
</dbReference>
<evidence type="ECO:0000256" key="1">
    <source>
        <dbReference type="ARBA" id="ARBA00004323"/>
    </source>
</evidence>
<dbReference type="Gene3D" id="3.20.20.80">
    <property type="entry name" value="Glycosidases"/>
    <property type="match status" value="1"/>
</dbReference>
<dbReference type="Proteomes" id="UP000198963">
    <property type="component" value="Chromosome I"/>
</dbReference>
<comment type="subcellular location">
    <subcellularLocation>
        <location evidence="1">Golgi apparatus membrane</location>
        <topology evidence="1">Single-pass type II membrane protein</topology>
    </subcellularLocation>
</comment>
<keyword evidence="7" id="KW-0472">Membrane</keyword>
<keyword evidence="3" id="KW-0378">Hydrolase</keyword>
<keyword evidence="5" id="KW-1133">Transmembrane helix</keyword>
<organism evidence="8 9">
    <name type="scientific">Winogradskyella sediminis</name>
    <dbReference type="NCBI Taxonomy" id="1382466"/>
    <lineage>
        <taxon>Bacteria</taxon>
        <taxon>Pseudomonadati</taxon>
        <taxon>Bacteroidota</taxon>
        <taxon>Flavobacteriia</taxon>
        <taxon>Flavobacteriales</taxon>
        <taxon>Flavobacteriaceae</taxon>
        <taxon>Winogradskyella</taxon>
    </lineage>
</organism>
<dbReference type="AlphaFoldDB" id="A0A1H1Q2X0"/>
<dbReference type="EMBL" id="LT629774">
    <property type="protein sequence ID" value="SDS17746.1"/>
    <property type="molecule type" value="Genomic_DNA"/>
</dbReference>
<dbReference type="PANTHER" id="PTHR13572">
    <property type="entry name" value="ENDO-ALPHA-1,2-MANNOSIDASE"/>
    <property type="match status" value="1"/>
</dbReference>
<dbReference type="STRING" id="1249933.SAMN04489797_1037"/>
<accession>A0A1H1Q2X0</accession>